<sequence>MDDPLTEAPAGERPIYPPPSAPLDVARKLYSRYRLDDNGLRTLVAWRGGWMRWHTSHWAETDAAELRSEICDTLGDVDYMRPVRKNGEIDHYEQTPWSPDKRKV</sequence>
<proteinExistence type="predicted"/>
<protein>
    <submittedName>
        <fullName evidence="1">Uncharacterized protein</fullName>
    </submittedName>
</protein>
<dbReference type="AlphaFoldDB" id="A0A5B1B5X0"/>
<gene>
    <name evidence="1" type="ORF">F0Q45_25570</name>
</gene>
<name>A0A5B1B5X0_MYCSI</name>
<evidence type="ECO:0000313" key="1">
    <source>
        <dbReference type="EMBL" id="KAA1243522.1"/>
    </source>
</evidence>
<comment type="caution">
    <text evidence="1">The sequence shown here is derived from an EMBL/GenBank/DDBJ whole genome shotgun (WGS) entry which is preliminary data.</text>
</comment>
<dbReference type="OrthoDB" id="9763644at2"/>
<keyword evidence="2" id="KW-1185">Reference proteome</keyword>
<organism evidence="1 2">
    <name type="scientific">Mycobacterium simiae</name>
    <name type="common">Mycobacterium habana</name>
    <dbReference type="NCBI Taxonomy" id="1784"/>
    <lineage>
        <taxon>Bacteria</taxon>
        <taxon>Bacillati</taxon>
        <taxon>Actinomycetota</taxon>
        <taxon>Actinomycetes</taxon>
        <taxon>Mycobacteriales</taxon>
        <taxon>Mycobacteriaceae</taxon>
        <taxon>Mycobacterium</taxon>
        <taxon>Mycobacterium simiae complex</taxon>
    </lineage>
</organism>
<dbReference type="Proteomes" id="UP000324701">
    <property type="component" value="Unassembled WGS sequence"/>
</dbReference>
<reference evidence="1 2" key="1">
    <citation type="submission" date="2019-09" db="EMBL/GenBank/DDBJ databases">
        <title>Report of infection by Mycobacterium simiae a patient suffering from pulmonary tuberculosis.</title>
        <authorList>
            <person name="Mohanty P.S."/>
            <person name="Bansal A.K."/>
            <person name="Singh H."/>
            <person name="Sharma S."/>
            <person name="Patil S.A."/>
            <person name="Upadhaya P."/>
            <person name="Singh P.K."/>
            <person name="Kumar D."/>
            <person name="Kumar S."/>
            <person name="Singh R.K."/>
            <person name="Chaudhary B."/>
        </authorList>
    </citation>
    <scope>NUCLEOTIDE SEQUENCE [LARGE SCALE GENOMIC DNA]</scope>
    <source>
        <strain evidence="1 2">JAL-560-SIM</strain>
    </source>
</reference>
<dbReference type="RefSeq" id="WP_149656533.1">
    <property type="nucleotide sequence ID" value="NZ_VTZN01000343.1"/>
</dbReference>
<accession>A0A5B1B5X0</accession>
<dbReference type="EMBL" id="VTZN01000343">
    <property type="protein sequence ID" value="KAA1243522.1"/>
    <property type="molecule type" value="Genomic_DNA"/>
</dbReference>
<evidence type="ECO:0000313" key="2">
    <source>
        <dbReference type="Proteomes" id="UP000324701"/>
    </source>
</evidence>